<accession>A0A453CBL3</accession>
<reference evidence="3" key="1">
    <citation type="journal article" date="2014" name="Science">
        <title>Ancient hybridizations among the ancestral genomes of bread wheat.</title>
        <authorList>
            <consortium name="International Wheat Genome Sequencing Consortium,"/>
            <person name="Marcussen T."/>
            <person name="Sandve S.R."/>
            <person name="Heier L."/>
            <person name="Spannagl M."/>
            <person name="Pfeifer M."/>
            <person name="Jakobsen K.S."/>
            <person name="Wulff B.B."/>
            <person name="Steuernagel B."/>
            <person name="Mayer K.F."/>
            <person name="Olsen O.A."/>
        </authorList>
    </citation>
    <scope>NUCLEOTIDE SEQUENCE [LARGE SCALE GENOMIC DNA]</scope>
    <source>
        <strain evidence="3">cv. AL8/78</strain>
    </source>
</reference>
<reference evidence="2" key="4">
    <citation type="submission" date="2019-03" db="UniProtKB">
        <authorList>
            <consortium name="EnsemblPlants"/>
        </authorList>
    </citation>
    <scope>IDENTIFICATION</scope>
</reference>
<protein>
    <submittedName>
        <fullName evidence="2">Uncharacterized protein</fullName>
    </submittedName>
</protein>
<reference evidence="2" key="5">
    <citation type="journal article" date="2021" name="G3 (Bethesda)">
        <title>Aegilops tauschii genome assembly Aet v5.0 features greater sequence contiguity and improved annotation.</title>
        <authorList>
            <person name="Wang L."/>
            <person name="Zhu T."/>
            <person name="Rodriguez J.C."/>
            <person name="Deal K.R."/>
            <person name="Dubcovsky J."/>
            <person name="McGuire P.E."/>
            <person name="Lux T."/>
            <person name="Spannagl M."/>
            <person name="Mayer K.F.X."/>
            <person name="Baldrich P."/>
            <person name="Meyers B.C."/>
            <person name="Huo N."/>
            <person name="Gu Y.Q."/>
            <person name="Zhou H."/>
            <person name="Devos K.M."/>
            <person name="Bennetzen J.L."/>
            <person name="Unver T."/>
            <person name="Budak H."/>
            <person name="Gulick P.J."/>
            <person name="Galiba G."/>
            <person name="Kalapos B."/>
            <person name="Nelson D.R."/>
            <person name="Li P."/>
            <person name="You F.M."/>
            <person name="Luo M.C."/>
            <person name="Dvorak J."/>
        </authorList>
    </citation>
    <scope>NUCLEOTIDE SEQUENCE [LARGE SCALE GENOMIC DNA]</scope>
    <source>
        <strain evidence="2">cv. AL8/78</strain>
    </source>
</reference>
<evidence type="ECO:0000313" key="2">
    <source>
        <dbReference type="EnsemblPlants" id="AET2Gv20801100.7"/>
    </source>
</evidence>
<dbReference type="Proteomes" id="UP000015105">
    <property type="component" value="Chromosome 2D"/>
</dbReference>
<evidence type="ECO:0000256" key="1">
    <source>
        <dbReference type="SAM" id="MobiDB-lite"/>
    </source>
</evidence>
<organism evidence="2 3">
    <name type="scientific">Aegilops tauschii subsp. strangulata</name>
    <name type="common">Goatgrass</name>
    <dbReference type="NCBI Taxonomy" id="200361"/>
    <lineage>
        <taxon>Eukaryota</taxon>
        <taxon>Viridiplantae</taxon>
        <taxon>Streptophyta</taxon>
        <taxon>Embryophyta</taxon>
        <taxon>Tracheophyta</taxon>
        <taxon>Spermatophyta</taxon>
        <taxon>Magnoliopsida</taxon>
        <taxon>Liliopsida</taxon>
        <taxon>Poales</taxon>
        <taxon>Poaceae</taxon>
        <taxon>BOP clade</taxon>
        <taxon>Pooideae</taxon>
        <taxon>Triticodae</taxon>
        <taxon>Triticeae</taxon>
        <taxon>Triticinae</taxon>
        <taxon>Aegilops</taxon>
    </lineage>
</organism>
<reference evidence="2" key="3">
    <citation type="journal article" date="2017" name="Nature">
        <title>Genome sequence of the progenitor of the wheat D genome Aegilops tauschii.</title>
        <authorList>
            <person name="Luo M.C."/>
            <person name="Gu Y.Q."/>
            <person name="Puiu D."/>
            <person name="Wang H."/>
            <person name="Twardziok S.O."/>
            <person name="Deal K.R."/>
            <person name="Huo N."/>
            <person name="Zhu T."/>
            <person name="Wang L."/>
            <person name="Wang Y."/>
            <person name="McGuire P.E."/>
            <person name="Liu S."/>
            <person name="Long H."/>
            <person name="Ramasamy R.K."/>
            <person name="Rodriguez J.C."/>
            <person name="Van S.L."/>
            <person name="Yuan L."/>
            <person name="Wang Z."/>
            <person name="Xia Z."/>
            <person name="Xiao L."/>
            <person name="Anderson O.D."/>
            <person name="Ouyang S."/>
            <person name="Liang Y."/>
            <person name="Zimin A.V."/>
            <person name="Pertea G."/>
            <person name="Qi P."/>
            <person name="Bennetzen J.L."/>
            <person name="Dai X."/>
            <person name="Dawson M.W."/>
            <person name="Muller H.G."/>
            <person name="Kugler K."/>
            <person name="Rivarola-Duarte L."/>
            <person name="Spannagl M."/>
            <person name="Mayer K.F.X."/>
            <person name="Lu F.H."/>
            <person name="Bevan M.W."/>
            <person name="Leroy P."/>
            <person name="Li P."/>
            <person name="You F.M."/>
            <person name="Sun Q."/>
            <person name="Liu Z."/>
            <person name="Lyons E."/>
            <person name="Wicker T."/>
            <person name="Salzberg S.L."/>
            <person name="Devos K.M."/>
            <person name="Dvorak J."/>
        </authorList>
    </citation>
    <scope>NUCLEOTIDE SEQUENCE [LARGE SCALE GENOMIC DNA]</scope>
    <source>
        <strain evidence="2">cv. AL8/78</strain>
    </source>
</reference>
<name>A0A453CBL3_AEGTS</name>
<feature type="region of interest" description="Disordered" evidence="1">
    <location>
        <begin position="36"/>
        <end position="58"/>
    </location>
</feature>
<dbReference type="EnsemblPlants" id="AET2Gv20801100.7">
    <property type="protein sequence ID" value="AET2Gv20801100.7"/>
    <property type="gene ID" value="AET2Gv20801100"/>
</dbReference>
<reference evidence="3" key="2">
    <citation type="journal article" date="2017" name="Nat. Plants">
        <title>The Aegilops tauschii genome reveals multiple impacts of transposons.</title>
        <authorList>
            <person name="Zhao G."/>
            <person name="Zou C."/>
            <person name="Li K."/>
            <person name="Wang K."/>
            <person name="Li T."/>
            <person name="Gao L."/>
            <person name="Zhang X."/>
            <person name="Wang H."/>
            <person name="Yang Z."/>
            <person name="Liu X."/>
            <person name="Jiang W."/>
            <person name="Mao L."/>
            <person name="Kong X."/>
            <person name="Jiao Y."/>
            <person name="Jia J."/>
        </authorList>
    </citation>
    <scope>NUCLEOTIDE SEQUENCE [LARGE SCALE GENOMIC DNA]</scope>
    <source>
        <strain evidence="3">cv. AL8/78</strain>
    </source>
</reference>
<keyword evidence="3" id="KW-1185">Reference proteome</keyword>
<evidence type="ECO:0000313" key="3">
    <source>
        <dbReference type="Proteomes" id="UP000015105"/>
    </source>
</evidence>
<sequence length="58" mass="6358">MMADISMEGRDDTGVGNCQKSKLKAKMNAEVQAEKARAKNSLTKRLPTLNHKVEGKQA</sequence>
<dbReference type="AlphaFoldDB" id="A0A453CBL3"/>
<proteinExistence type="predicted"/>
<dbReference type="Gramene" id="AET2Gv20801100.7">
    <property type="protein sequence ID" value="AET2Gv20801100.7"/>
    <property type="gene ID" value="AET2Gv20801100"/>
</dbReference>